<protein>
    <submittedName>
        <fullName evidence="2">Flp/Fap pilin component</fullName>
    </submittedName>
</protein>
<dbReference type="InterPro" id="IPR007047">
    <property type="entry name" value="Flp_Fap"/>
</dbReference>
<accession>A0A5C6AED4</accession>
<evidence type="ECO:0000313" key="2">
    <source>
        <dbReference type="EMBL" id="TWT97431.1"/>
    </source>
</evidence>
<keyword evidence="1" id="KW-1133">Transmembrane helix</keyword>
<gene>
    <name evidence="2" type="ORF">Pla100_25830</name>
</gene>
<evidence type="ECO:0000313" key="3">
    <source>
        <dbReference type="Proteomes" id="UP000316213"/>
    </source>
</evidence>
<name>A0A5C6AED4_9BACT</name>
<proteinExistence type="predicted"/>
<reference evidence="2 3" key="1">
    <citation type="submission" date="2019-02" db="EMBL/GenBank/DDBJ databases">
        <title>Deep-cultivation of Planctomycetes and their phenomic and genomic characterization uncovers novel biology.</title>
        <authorList>
            <person name="Wiegand S."/>
            <person name="Jogler M."/>
            <person name="Boedeker C."/>
            <person name="Pinto D."/>
            <person name="Vollmers J."/>
            <person name="Rivas-Marin E."/>
            <person name="Kohn T."/>
            <person name="Peeters S.H."/>
            <person name="Heuer A."/>
            <person name="Rast P."/>
            <person name="Oberbeckmann S."/>
            <person name="Bunk B."/>
            <person name="Jeske O."/>
            <person name="Meyerdierks A."/>
            <person name="Storesund J.E."/>
            <person name="Kallscheuer N."/>
            <person name="Luecker S."/>
            <person name="Lage O.M."/>
            <person name="Pohl T."/>
            <person name="Merkel B.J."/>
            <person name="Hornburger P."/>
            <person name="Mueller R.-W."/>
            <person name="Bruemmer F."/>
            <person name="Labrenz M."/>
            <person name="Spormann A.M."/>
            <person name="Op Den Camp H."/>
            <person name="Overmann J."/>
            <person name="Amann R."/>
            <person name="Jetten M.S.M."/>
            <person name="Mascher T."/>
            <person name="Medema M.H."/>
            <person name="Devos D.P."/>
            <person name="Kaster A.-K."/>
            <person name="Ovreas L."/>
            <person name="Rohde M."/>
            <person name="Galperin M.Y."/>
            <person name="Jogler C."/>
        </authorList>
    </citation>
    <scope>NUCLEOTIDE SEQUENCE [LARGE SCALE GENOMIC DNA]</scope>
    <source>
        <strain evidence="2 3">Pla100</strain>
    </source>
</reference>
<feature type="transmembrane region" description="Helical" evidence="1">
    <location>
        <begin position="73"/>
        <end position="94"/>
    </location>
</feature>
<keyword evidence="1" id="KW-0812">Transmembrane</keyword>
<dbReference type="EMBL" id="SJPM01000004">
    <property type="protein sequence ID" value="TWT97431.1"/>
    <property type="molecule type" value="Genomic_DNA"/>
</dbReference>
<dbReference type="AlphaFoldDB" id="A0A5C6AED4"/>
<dbReference type="Proteomes" id="UP000316213">
    <property type="component" value="Unassembled WGS sequence"/>
</dbReference>
<organism evidence="2 3">
    <name type="scientific">Neorhodopirellula pilleata</name>
    <dbReference type="NCBI Taxonomy" id="2714738"/>
    <lineage>
        <taxon>Bacteria</taxon>
        <taxon>Pseudomonadati</taxon>
        <taxon>Planctomycetota</taxon>
        <taxon>Planctomycetia</taxon>
        <taxon>Pirellulales</taxon>
        <taxon>Pirellulaceae</taxon>
        <taxon>Neorhodopirellula</taxon>
    </lineage>
</organism>
<comment type="caution">
    <text evidence="2">The sequence shown here is derived from an EMBL/GenBank/DDBJ whole genome shotgun (WGS) entry which is preliminary data.</text>
</comment>
<evidence type="ECO:0000256" key="1">
    <source>
        <dbReference type="SAM" id="Phobius"/>
    </source>
</evidence>
<keyword evidence="3" id="KW-1185">Reference proteome</keyword>
<sequence length="111" mass="12010">MKVSEARFALEAPFLLLILLILSTNVSNLAMSSTTVFQSECISPIIRSIAPQSFRRFRSGFANWLRDEDGTTAVEYAVMVAMIAVACVTAVNLMSSAARDSFQNSAVAIGE</sequence>
<dbReference type="Pfam" id="PF04964">
    <property type="entry name" value="Flp_Fap"/>
    <property type="match status" value="1"/>
</dbReference>
<keyword evidence="1" id="KW-0472">Membrane</keyword>